<protein>
    <submittedName>
        <fullName evidence="2">HdeD family acid-resistance protein</fullName>
    </submittedName>
</protein>
<feature type="transmembrane region" description="Helical" evidence="1">
    <location>
        <begin position="37"/>
        <end position="60"/>
    </location>
</feature>
<feature type="transmembrane region" description="Helical" evidence="1">
    <location>
        <begin position="150"/>
        <end position="171"/>
    </location>
</feature>
<evidence type="ECO:0000313" key="3">
    <source>
        <dbReference type="Proteomes" id="UP000829517"/>
    </source>
</evidence>
<dbReference type="Proteomes" id="UP000829517">
    <property type="component" value="Unassembled WGS sequence"/>
</dbReference>
<keyword evidence="3" id="KW-1185">Reference proteome</keyword>
<reference evidence="2 3" key="1">
    <citation type="submission" date="2021-01" db="EMBL/GenBank/DDBJ databases">
        <title>Genome sequencing of Joostella atrarenae M1-2 (= KCTC 23194).</title>
        <authorList>
            <person name="Zakaria M.R."/>
            <person name="Lam M.Q."/>
            <person name="Chong C.S."/>
        </authorList>
    </citation>
    <scope>NUCLEOTIDE SEQUENCE [LARGE SCALE GENOMIC DNA]</scope>
    <source>
        <strain evidence="2 3">M1-2</strain>
    </source>
</reference>
<evidence type="ECO:0000256" key="1">
    <source>
        <dbReference type="SAM" id="Phobius"/>
    </source>
</evidence>
<organism evidence="2 3">
    <name type="scientific">Joostella atrarenae</name>
    <dbReference type="NCBI Taxonomy" id="679257"/>
    <lineage>
        <taxon>Bacteria</taxon>
        <taxon>Pseudomonadati</taxon>
        <taxon>Bacteroidota</taxon>
        <taxon>Flavobacteriia</taxon>
        <taxon>Flavobacteriales</taxon>
        <taxon>Flavobacteriaceae</taxon>
        <taxon>Joostella</taxon>
    </lineage>
</organism>
<dbReference type="InterPro" id="IPR005325">
    <property type="entry name" value="DUF308_memb"/>
</dbReference>
<name>A0ABS9J6D0_9FLAO</name>
<keyword evidence="1" id="KW-0472">Membrane</keyword>
<keyword evidence="1" id="KW-1133">Transmembrane helix</keyword>
<sequence length="189" mass="20786">MLRSLTKNWWALALKGIILIIFSVLIFMNPAVTATGLALWIAFLMIADGVFTIIAAIASWKEIEDKWLILLEGAVSLILGIILLNMPQLTLLIVGFTIAFWFIFGGVSRIAMGIQVRKEIKGEGWIILGGVLAVIFGLIILSAPTIGVTYVMWIMAFSALLIGIVSIIVAFKLKKGDKWLKENLEEIQG</sequence>
<accession>A0ABS9J6D0</accession>
<feature type="transmembrane region" description="Helical" evidence="1">
    <location>
        <begin position="12"/>
        <end position="31"/>
    </location>
</feature>
<dbReference type="InterPro" id="IPR052712">
    <property type="entry name" value="Acid_resist_chaperone_HdeD"/>
</dbReference>
<comment type="caution">
    <text evidence="2">The sequence shown here is derived from an EMBL/GenBank/DDBJ whole genome shotgun (WGS) entry which is preliminary data.</text>
</comment>
<evidence type="ECO:0000313" key="2">
    <source>
        <dbReference type="EMBL" id="MCF8715969.1"/>
    </source>
</evidence>
<dbReference type="PANTHER" id="PTHR34989">
    <property type="entry name" value="PROTEIN HDED"/>
    <property type="match status" value="1"/>
</dbReference>
<feature type="transmembrane region" description="Helical" evidence="1">
    <location>
        <begin position="67"/>
        <end position="86"/>
    </location>
</feature>
<feature type="transmembrane region" description="Helical" evidence="1">
    <location>
        <begin position="124"/>
        <end position="144"/>
    </location>
</feature>
<dbReference type="Pfam" id="PF03729">
    <property type="entry name" value="DUF308"/>
    <property type="match status" value="2"/>
</dbReference>
<proteinExistence type="predicted"/>
<dbReference type="RefSeq" id="WP_236959934.1">
    <property type="nucleotide sequence ID" value="NZ_JAETXX010000011.1"/>
</dbReference>
<dbReference type="EMBL" id="JAETXX010000011">
    <property type="protein sequence ID" value="MCF8715969.1"/>
    <property type="molecule type" value="Genomic_DNA"/>
</dbReference>
<gene>
    <name evidence="2" type="ORF">JM658_14120</name>
</gene>
<dbReference type="PANTHER" id="PTHR34989:SF1">
    <property type="entry name" value="PROTEIN HDED"/>
    <property type="match status" value="1"/>
</dbReference>
<keyword evidence="1" id="KW-0812">Transmembrane</keyword>
<feature type="transmembrane region" description="Helical" evidence="1">
    <location>
        <begin position="92"/>
        <end position="112"/>
    </location>
</feature>